<dbReference type="GO" id="GO:0042813">
    <property type="term" value="F:Wnt receptor activity"/>
    <property type="evidence" value="ECO:0007669"/>
    <property type="project" value="TreeGrafter"/>
</dbReference>
<dbReference type="GO" id="GO:0060070">
    <property type="term" value="P:canonical Wnt signaling pathway"/>
    <property type="evidence" value="ECO:0007669"/>
    <property type="project" value="TreeGrafter"/>
</dbReference>
<dbReference type="InterPro" id="IPR011042">
    <property type="entry name" value="6-blade_b-propeller_TolB-like"/>
</dbReference>
<proteinExistence type="predicted"/>
<dbReference type="AlphaFoldDB" id="A0A914VRI8"/>
<keyword evidence="1" id="KW-1185">Reference proteome</keyword>
<reference evidence="2" key="1">
    <citation type="submission" date="2022-11" db="UniProtKB">
        <authorList>
            <consortium name="WormBaseParasite"/>
        </authorList>
    </citation>
    <scope>IDENTIFICATION</scope>
</reference>
<dbReference type="SUPFAM" id="SSF63825">
    <property type="entry name" value="YWTD domain"/>
    <property type="match status" value="1"/>
</dbReference>
<organism evidence="1 2">
    <name type="scientific">Plectus sambesii</name>
    <dbReference type="NCBI Taxonomy" id="2011161"/>
    <lineage>
        <taxon>Eukaryota</taxon>
        <taxon>Metazoa</taxon>
        <taxon>Ecdysozoa</taxon>
        <taxon>Nematoda</taxon>
        <taxon>Chromadorea</taxon>
        <taxon>Plectida</taxon>
        <taxon>Plectina</taxon>
        <taxon>Plectoidea</taxon>
        <taxon>Plectidae</taxon>
        <taxon>Plectus</taxon>
    </lineage>
</organism>
<protein>
    <submittedName>
        <fullName evidence="2">Vitellogenin receptor</fullName>
    </submittedName>
</protein>
<name>A0A914VRI8_9BILA</name>
<dbReference type="PANTHER" id="PTHR46513">
    <property type="entry name" value="VITELLOGENIN RECEPTOR-LIKE PROTEIN-RELATED-RELATED"/>
    <property type="match status" value="1"/>
</dbReference>
<accession>A0A914VRI8</accession>
<evidence type="ECO:0000313" key="2">
    <source>
        <dbReference type="WBParaSite" id="PSAMB.scaffold2343size23717.g17361.t1"/>
    </source>
</evidence>
<dbReference type="GO" id="GO:0005886">
    <property type="term" value="C:plasma membrane"/>
    <property type="evidence" value="ECO:0007669"/>
    <property type="project" value="TreeGrafter"/>
</dbReference>
<dbReference type="Proteomes" id="UP000887566">
    <property type="component" value="Unplaced"/>
</dbReference>
<evidence type="ECO:0000313" key="1">
    <source>
        <dbReference type="Proteomes" id="UP000887566"/>
    </source>
</evidence>
<dbReference type="WBParaSite" id="PSAMB.scaffold2343size23717.g17361.t1">
    <property type="protein sequence ID" value="PSAMB.scaffold2343size23717.g17361.t1"/>
    <property type="gene ID" value="PSAMB.scaffold2343size23717.g17361"/>
</dbReference>
<dbReference type="SMART" id="SM00135">
    <property type="entry name" value="LY"/>
    <property type="match status" value="2"/>
</dbReference>
<dbReference type="Gene3D" id="2.120.10.30">
    <property type="entry name" value="TolB, C-terminal domain"/>
    <property type="match status" value="1"/>
</dbReference>
<dbReference type="PANTHER" id="PTHR46513:SF13">
    <property type="entry name" value="EGF-LIKE DOMAIN-CONTAINING PROTEIN"/>
    <property type="match status" value="1"/>
</dbReference>
<sequence length="199" mass="22731">MYYSNGWGGIEVVSIDENFNKTLIEKGGLLLLYHSHLALDLKNKHLFYSARHIIWRMDLDGSNRMQFVYSNVSYPNGLVVLHQGRKLCWLDHGRRELSCIGLDQRNRRVVYDNIQASPSCMTALNEKRFYWTTFTEKKVHSVSISGEGYTTFEVQNARLIHDVKDMTENCLSVETECAVNNGGCPHMCLPKTDGGVSCF</sequence>
<dbReference type="GO" id="GO:0017147">
    <property type="term" value="F:Wnt-protein binding"/>
    <property type="evidence" value="ECO:0007669"/>
    <property type="project" value="TreeGrafter"/>
</dbReference>
<dbReference type="InterPro" id="IPR000033">
    <property type="entry name" value="LDLR_classB_rpt"/>
</dbReference>
<dbReference type="InterPro" id="IPR050778">
    <property type="entry name" value="Cueball_EGF_LRP_Nidogen"/>
</dbReference>